<dbReference type="EMBL" id="CAIIXF020000011">
    <property type="protein sequence ID" value="CAH1799579.1"/>
    <property type="molecule type" value="Genomic_DNA"/>
</dbReference>
<keyword evidence="2" id="KW-1185">Reference proteome</keyword>
<dbReference type="SUPFAM" id="SSF56973">
    <property type="entry name" value="Aerolisin/ETX pore-forming domain"/>
    <property type="match status" value="1"/>
</dbReference>
<dbReference type="AlphaFoldDB" id="A0A8J1XIP4"/>
<name>A0A8J1XIP4_OWEFU</name>
<dbReference type="PANTHER" id="PTHR39369:SF6">
    <property type="entry name" value="LIN-24 (TWENTY-FOUR) LIKE"/>
    <property type="match status" value="1"/>
</dbReference>
<protein>
    <submittedName>
        <fullName evidence="1">Uncharacterized protein</fullName>
    </submittedName>
</protein>
<dbReference type="OrthoDB" id="9977517at2759"/>
<evidence type="ECO:0000313" key="2">
    <source>
        <dbReference type="Proteomes" id="UP000749559"/>
    </source>
</evidence>
<organism evidence="1 2">
    <name type="scientific">Owenia fusiformis</name>
    <name type="common">Polychaete worm</name>
    <dbReference type="NCBI Taxonomy" id="6347"/>
    <lineage>
        <taxon>Eukaryota</taxon>
        <taxon>Metazoa</taxon>
        <taxon>Spiralia</taxon>
        <taxon>Lophotrochozoa</taxon>
        <taxon>Annelida</taxon>
        <taxon>Polychaeta</taxon>
        <taxon>Sedentaria</taxon>
        <taxon>Canalipalpata</taxon>
        <taxon>Sabellida</taxon>
        <taxon>Oweniida</taxon>
        <taxon>Oweniidae</taxon>
        <taxon>Owenia</taxon>
    </lineage>
</organism>
<evidence type="ECO:0000313" key="1">
    <source>
        <dbReference type="EMBL" id="CAH1799579.1"/>
    </source>
</evidence>
<dbReference type="PANTHER" id="PTHR39369">
    <property type="entry name" value="LIN-24 (TWENTY-FOUR) LIKE"/>
    <property type="match status" value="1"/>
</dbReference>
<dbReference type="CDD" id="cd20237">
    <property type="entry name" value="PFM_LIN24-like"/>
    <property type="match status" value="1"/>
</dbReference>
<dbReference type="Gene3D" id="2.170.15.10">
    <property type="entry name" value="Proaerolysin, chain A, domain 3"/>
    <property type="match status" value="1"/>
</dbReference>
<accession>A0A8J1XIP4</accession>
<proteinExistence type="predicted"/>
<sequence length="290" mass="33168">MHKRSPQSTMAAAQGQPEKRDIIDLDSCIEEFFWTERFRYSRSFCGLRNNRNQFEVELVFKNLTKENSPPTTSVHKDSDLTGDDPQEKNLLLYKTEFRNSTKGNQEYNISSQRNTTSVCETVVNEGHTIGGKIGIKLKPGDIVEAGAGFKEEISIINEERETVQHEMQWGINTKITVPPDKRVIAKLIVSDERLTADFVILSWFKGEVLAKFRNKKNNVMIALCRAPIHRIINWAKSNKDYSVAMKRANVDREGTVTLESSITCKFRYSVQQHVVITEHEIEKSDNSPTE</sequence>
<comment type="caution">
    <text evidence="1">The sequence shown here is derived from an EMBL/GenBank/DDBJ whole genome shotgun (WGS) entry which is preliminary data.</text>
</comment>
<dbReference type="Proteomes" id="UP000749559">
    <property type="component" value="Unassembled WGS sequence"/>
</dbReference>
<reference evidence="1" key="1">
    <citation type="submission" date="2022-03" db="EMBL/GenBank/DDBJ databases">
        <authorList>
            <person name="Martin C."/>
        </authorList>
    </citation>
    <scope>NUCLEOTIDE SEQUENCE</scope>
</reference>
<gene>
    <name evidence="1" type="ORF">OFUS_LOCUS23575</name>
</gene>